<sequence length="345" mass="34855">MEARLNLFVFLSLVAAAALLQGSSAQTTHIVGDEMGWLVPPGGEVAYRTWAAAQTFTVGDVLVFNFGASAHNVAEVSKDAFDSCNTTNPISISTTSPTNITLASAGEHHFLCTFPQHCGFGQKLAINVTAAPGPQPATPPPAPGAEVYTVGDGLGWLVPPGGAIAYETWARNKTFVVGDILVFNFTNAVHNVLQVTKAEFDACNASTTTTQPITASPARIALASPGEHYYMCTFPQHCSFGQKLAINVTGGDATAPAPAPSSPAPMPSSPATPSPTSAAPPPSAGGPSTPSPLTPPPQSSAGGPSTPGTPGPLTPPPPPSSGSAASAAAAALPFSFLAVALAFFV</sequence>
<evidence type="ECO:0000256" key="4">
    <source>
        <dbReference type="ARBA" id="ARBA00023180"/>
    </source>
</evidence>
<keyword evidence="10" id="KW-1185">Reference proteome</keyword>
<evidence type="ECO:0000256" key="2">
    <source>
        <dbReference type="ARBA" id="ARBA00023008"/>
    </source>
</evidence>
<keyword evidence="4" id="KW-0325">Glycoprotein</keyword>
<reference evidence="9" key="2">
    <citation type="submission" date="2020-08" db="EMBL/GenBank/DDBJ databases">
        <title>Plant Genome Project.</title>
        <authorList>
            <person name="Zhang R.-G."/>
        </authorList>
    </citation>
    <scope>NUCLEOTIDE SEQUENCE</scope>
    <source>
        <strain evidence="9">Huo1</strain>
        <tissue evidence="9">Leaf</tissue>
    </source>
</reference>
<dbReference type="GO" id="GO:0046872">
    <property type="term" value="F:metal ion binding"/>
    <property type="evidence" value="ECO:0007669"/>
    <property type="project" value="UniProtKB-KW"/>
</dbReference>
<feature type="transmembrane region" description="Helical" evidence="6">
    <location>
        <begin position="324"/>
        <end position="344"/>
    </location>
</feature>
<feature type="chain" id="PRO_5036448393" description="Phytocyanin domain-containing protein" evidence="7">
    <location>
        <begin position="26"/>
        <end position="345"/>
    </location>
</feature>
<feature type="compositionally biased region" description="Pro residues" evidence="5">
    <location>
        <begin position="257"/>
        <end position="298"/>
    </location>
</feature>
<evidence type="ECO:0000256" key="6">
    <source>
        <dbReference type="SAM" id="Phobius"/>
    </source>
</evidence>
<name>A0A8X8YF20_SALSN</name>
<dbReference type="Pfam" id="PF02298">
    <property type="entry name" value="Cu_bind_like"/>
    <property type="match status" value="2"/>
</dbReference>
<keyword evidence="7" id="KW-0732">Signal</keyword>
<dbReference type="GO" id="GO:0009055">
    <property type="term" value="F:electron transfer activity"/>
    <property type="evidence" value="ECO:0007669"/>
    <property type="project" value="InterPro"/>
</dbReference>
<dbReference type="Proteomes" id="UP000298416">
    <property type="component" value="Unassembled WGS sequence"/>
</dbReference>
<evidence type="ECO:0000256" key="5">
    <source>
        <dbReference type="SAM" id="MobiDB-lite"/>
    </source>
</evidence>
<evidence type="ECO:0000256" key="3">
    <source>
        <dbReference type="ARBA" id="ARBA00023157"/>
    </source>
</evidence>
<dbReference type="FunFam" id="2.60.40.420:FF:000034">
    <property type="entry name" value="Cupredoxin superfamily protein"/>
    <property type="match status" value="2"/>
</dbReference>
<comment type="caution">
    <text evidence="9">The sequence shown here is derived from an EMBL/GenBank/DDBJ whole genome shotgun (WGS) entry which is preliminary data.</text>
</comment>
<keyword evidence="6" id="KW-0812">Transmembrane</keyword>
<dbReference type="InterPro" id="IPR028871">
    <property type="entry name" value="BlueCu_1_BS"/>
</dbReference>
<dbReference type="InterPro" id="IPR003245">
    <property type="entry name" value="Phytocyanin_dom"/>
</dbReference>
<keyword evidence="3" id="KW-1015">Disulfide bond</keyword>
<dbReference type="AlphaFoldDB" id="A0A8X8YF20"/>
<keyword evidence="6" id="KW-0472">Membrane</keyword>
<keyword evidence="2" id="KW-0186">Copper</keyword>
<reference evidence="9" key="1">
    <citation type="submission" date="2018-01" db="EMBL/GenBank/DDBJ databases">
        <authorList>
            <person name="Mao J.F."/>
        </authorList>
    </citation>
    <scope>NUCLEOTIDE SEQUENCE</scope>
    <source>
        <strain evidence="9">Huo1</strain>
        <tissue evidence="9">Leaf</tissue>
    </source>
</reference>
<feature type="compositionally biased region" description="Pro residues" evidence="5">
    <location>
        <begin position="307"/>
        <end position="320"/>
    </location>
</feature>
<dbReference type="OrthoDB" id="5421909at2759"/>
<keyword evidence="6" id="KW-1133">Transmembrane helix</keyword>
<dbReference type="InterPro" id="IPR008972">
    <property type="entry name" value="Cupredoxin"/>
</dbReference>
<protein>
    <recommendedName>
        <fullName evidence="8">Phytocyanin domain-containing protein</fullName>
    </recommendedName>
</protein>
<evidence type="ECO:0000313" key="9">
    <source>
        <dbReference type="EMBL" id="KAG6428478.1"/>
    </source>
</evidence>
<gene>
    <name evidence="9" type="ORF">SASPL_112730</name>
</gene>
<dbReference type="EMBL" id="PNBA02000004">
    <property type="protein sequence ID" value="KAG6428478.1"/>
    <property type="molecule type" value="Genomic_DNA"/>
</dbReference>
<dbReference type="SUPFAM" id="SSF49503">
    <property type="entry name" value="Cupredoxins"/>
    <property type="match status" value="2"/>
</dbReference>
<dbReference type="PANTHER" id="PTHR33021:SF325">
    <property type="entry name" value="PHYTOCYANIN DOMAIN-CONTAINING PROTEIN"/>
    <property type="match status" value="1"/>
</dbReference>
<dbReference type="InterPro" id="IPR039391">
    <property type="entry name" value="Phytocyanin-like"/>
</dbReference>
<feature type="signal peptide" evidence="7">
    <location>
        <begin position="1"/>
        <end position="25"/>
    </location>
</feature>
<keyword evidence="1" id="KW-0479">Metal-binding</keyword>
<dbReference type="PANTHER" id="PTHR33021">
    <property type="entry name" value="BLUE COPPER PROTEIN"/>
    <property type="match status" value="1"/>
</dbReference>
<evidence type="ECO:0000313" key="10">
    <source>
        <dbReference type="Proteomes" id="UP000298416"/>
    </source>
</evidence>
<dbReference type="PROSITE" id="PS00196">
    <property type="entry name" value="COPPER_BLUE"/>
    <property type="match status" value="1"/>
</dbReference>
<dbReference type="Gene3D" id="2.60.40.420">
    <property type="entry name" value="Cupredoxins - blue copper proteins"/>
    <property type="match status" value="2"/>
</dbReference>
<proteinExistence type="predicted"/>
<evidence type="ECO:0000259" key="8">
    <source>
        <dbReference type="PROSITE" id="PS51485"/>
    </source>
</evidence>
<evidence type="ECO:0000256" key="1">
    <source>
        <dbReference type="ARBA" id="ARBA00022723"/>
    </source>
</evidence>
<organism evidence="9">
    <name type="scientific">Salvia splendens</name>
    <name type="common">Scarlet sage</name>
    <dbReference type="NCBI Taxonomy" id="180675"/>
    <lineage>
        <taxon>Eukaryota</taxon>
        <taxon>Viridiplantae</taxon>
        <taxon>Streptophyta</taxon>
        <taxon>Embryophyta</taxon>
        <taxon>Tracheophyta</taxon>
        <taxon>Spermatophyta</taxon>
        <taxon>Magnoliopsida</taxon>
        <taxon>eudicotyledons</taxon>
        <taxon>Gunneridae</taxon>
        <taxon>Pentapetalae</taxon>
        <taxon>asterids</taxon>
        <taxon>lamiids</taxon>
        <taxon>Lamiales</taxon>
        <taxon>Lamiaceae</taxon>
        <taxon>Nepetoideae</taxon>
        <taxon>Mentheae</taxon>
        <taxon>Salviinae</taxon>
        <taxon>Salvia</taxon>
        <taxon>Salvia subgen. Calosphace</taxon>
        <taxon>core Calosphace</taxon>
    </lineage>
</organism>
<feature type="region of interest" description="Disordered" evidence="5">
    <location>
        <begin position="251"/>
        <end position="326"/>
    </location>
</feature>
<dbReference type="PROSITE" id="PS51485">
    <property type="entry name" value="PHYTOCYANIN"/>
    <property type="match status" value="2"/>
</dbReference>
<accession>A0A8X8YF20</accession>
<feature type="domain" description="Phytocyanin" evidence="8">
    <location>
        <begin position="146"/>
        <end position="250"/>
    </location>
</feature>
<dbReference type="GO" id="GO:0005886">
    <property type="term" value="C:plasma membrane"/>
    <property type="evidence" value="ECO:0007669"/>
    <property type="project" value="TreeGrafter"/>
</dbReference>
<evidence type="ECO:0000256" key="7">
    <source>
        <dbReference type="SAM" id="SignalP"/>
    </source>
</evidence>
<feature type="domain" description="Phytocyanin" evidence="8">
    <location>
        <begin position="27"/>
        <end position="130"/>
    </location>
</feature>